<organism evidence="1 2">
    <name type="scientific">Rotaria magnacalcarata</name>
    <dbReference type="NCBI Taxonomy" id="392030"/>
    <lineage>
        <taxon>Eukaryota</taxon>
        <taxon>Metazoa</taxon>
        <taxon>Spiralia</taxon>
        <taxon>Gnathifera</taxon>
        <taxon>Rotifera</taxon>
        <taxon>Eurotatoria</taxon>
        <taxon>Bdelloidea</taxon>
        <taxon>Philodinida</taxon>
        <taxon>Philodinidae</taxon>
        <taxon>Rotaria</taxon>
    </lineage>
</organism>
<gene>
    <name evidence="1" type="ORF">GIL414_LOCUS58233</name>
</gene>
<feature type="non-terminal residue" evidence="1">
    <location>
        <position position="70"/>
    </location>
</feature>
<name>A0A8S3DZK0_9BILA</name>
<accession>A0A8S3DZK0</accession>
<evidence type="ECO:0000313" key="1">
    <source>
        <dbReference type="EMBL" id="CAF5018158.1"/>
    </source>
</evidence>
<protein>
    <submittedName>
        <fullName evidence="1">Uncharacterized protein</fullName>
    </submittedName>
</protein>
<dbReference type="Proteomes" id="UP000681720">
    <property type="component" value="Unassembled WGS sequence"/>
</dbReference>
<dbReference type="AlphaFoldDB" id="A0A8S3DZK0"/>
<comment type="caution">
    <text evidence="1">The sequence shown here is derived from an EMBL/GenBank/DDBJ whole genome shotgun (WGS) entry which is preliminary data.</text>
</comment>
<reference evidence="1" key="1">
    <citation type="submission" date="2021-02" db="EMBL/GenBank/DDBJ databases">
        <authorList>
            <person name="Nowell W R."/>
        </authorList>
    </citation>
    <scope>NUCLEOTIDE SEQUENCE</scope>
</reference>
<evidence type="ECO:0000313" key="2">
    <source>
        <dbReference type="Proteomes" id="UP000681720"/>
    </source>
</evidence>
<proteinExistence type="predicted"/>
<dbReference type="EMBL" id="CAJOBJ010214166">
    <property type="protein sequence ID" value="CAF5018158.1"/>
    <property type="molecule type" value="Genomic_DNA"/>
</dbReference>
<sequence length="70" mass="7695">MNDLNQSANKCFVIHPESDTANEEPGGPPKVHWGFKFFAEYIINGGSISPAAFPHIRLVVKLFPLPPDCS</sequence>